<organism evidence="1">
    <name type="scientific">Rosellinia necatrix</name>
    <name type="common">White root-rot fungus</name>
    <dbReference type="NCBI Taxonomy" id="77044"/>
    <lineage>
        <taxon>Eukaryota</taxon>
        <taxon>Fungi</taxon>
        <taxon>Dikarya</taxon>
        <taxon>Ascomycota</taxon>
        <taxon>Pezizomycotina</taxon>
        <taxon>Sordariomycetes</taxon>
        <taxon>Xylariomycetidae</taxon>
        <taxon>Xylariales</taxon>
        <taxon>Xylariaceae</taxon>
        <taxon>Rosellinia</taxon>
    </lineage>
</organism>
<proteinExistence type="predicted"/>
<dbReference type="Proteomes" id="UP000054516">
    <property type="component" value="Unassembled WGS sequence"/>
</dbReference>
<dbReference type="InterPro" id="IPR027417">
    <property type="entry name" value="P-loop_NTPase"/>
</dbReference>
<accession>A0A1W2TQG8</accession>
<evidence type="ECO:0000313" key="1">
    <source>
        <dbReference type="EMBL" id="GAP90690.2"/>
    </source>
</evidence>
<dbReference type="Gene3D" id="3.40.50.300">
    <property type="entry name" value="P-loop containing nucleotide triphosphate hydrolases"/>
    <property type="match status" value="1"/>
</dbReference>
<protein>
    <submittedName>
        <fullName evidence="1">Putative ATP GTP-binding protein</fullName>
    </submittedName>
</protein>
<name>A0A1W2TQG8_ROSNE</name>
<dbReference type="AlphaFoldDB" id="A0A1W2TQG8"/>
<keyword evidence="2" id="KW-1185">Reference proteome</keyword>
<gene>
    <name evidence="1" type="ORF">SAMD00023353_5200120</name>
</gene>
<dbReference type="Pfam" id="PF13671">
    <property type="entry name" value="AAA_33"/>
    <property type="match status" value="1"/>
</dbReference>
<dbReference type="OMA" id="SHHGLWN"/>
<dbReference type="EMBL" id="DF977497">
    <property type="protein sequence ID" value="GAP90690.2"/>
    <property type="molecule type" value="Genomic_DNA"/>
</dbReference>
<dbReference type="SUPFAM" id="SSF52540">
    <property type="entry name" value="P-loop containing nucleoside triphosphate hydrolases"/>
    <property type="match status" value="1"/>
</dbReference>
<reference evidence="1" key="1">
    <citation type="submission" date="2016-03" db="EMBL/GenBank/DDBJ databases">
        <title>Draft genome sequence of Rosellinia necatrix.</title>
        <authorList>
            <person name="Kanematsu S."/>
        </authorList>
    </citation>
    <scope>NUCLEOTIDE SEQUENCE [LARGE SCALE GENOMIC DNA]</scope>
    <source>
        <strain evidence="1">W97</strain>
    </source>
</reference>
<evidence type="ECO:0000313" key="2">
    <source>
        <dbReference type="Proteomes" id="UP000054516"/>
    </source>
</evidence>
<sequence length="191" mass="21394">MDTVISNLRPRILRTEADPRVVVVMTCGIAGSGKSTLSKALVSTLPNFARLSFDGVLAERRGIFGVDYAPEKYEAYQDEAAEECKARLARLVAEEGRDVVYDRAFWNKEYRDEAKALVEGLGARWVLVYLRVPDKATLWQRICRRREIEINADSAYQITEDVLDMYWSGFEEPVGEGEVVVDTSAPNAAPA</sequence>
<dbReference type="OrthoDB" id="3512845at2759"/>